<dbReference type="EMBL" id="CAMXCT030002437">
    <property type="protein sequence ID" value="CAL4785472.1"/>
    <property type="molecule type" value="Genomic_DNA"/>
</dbReference>
<comment type="caution">
    <text evidence="1">The sequence shown here is derived from an EMBL/GenBank/DDBJ whole genome shotgun (WGS) entry which is preliminary data.</text>
</comment>
<organism evidence="1">
    <name type="scientific">Cladocopium goreaui</name>
    <dbReference type="NCBI Taxonomy" id="2562237"/>
    <lineage>
        <taxon>Eukaryota</taxon>
        <taxon>Sar</taxon>
        <taxon>Alveolata</taxon>
        <taxon>Dinophyceae</taxon>
        <taxon>Suessiales</taxon>
        <taxon>Symbiodiniaceae</taxon>
        <taxon>Cladocopium</taxon>
    </lineage>
</organism>
<reference evidence="1" key="1">
    <citation type="submission" date="2022-10" db="EMBL/GenBank/DDBJ databases">
        <authorList>
            <person name="Chen Y."/>
            <person name="Dougan E. K."/>
            <person name="Chan C."/>
            <person name="Rhodes N."/>
            <person name="Thang M."/>
        </authorList>
    </citation>
    <scope>NUCLEOTIDE SEQUENCE</scope>
</reference>
<proteinExistence type="predicted"/>
<evidence type="ECO:0000313" key="3">
    <source>
        <dbReference type="Proteomes" id="UP001152797"/>
    </source>
</evidence>
<sequence>TEISPPSSCRCAVVRRGNICYAWKTWAQATPMRSLYWVNCRTFSSRLCSMEWDNSTPCPSSSSRSKRWDPSATSRRRFGLMLLLALILDSAPERSRLL</sequence>
<dbReference type="Proteomes" id="UP001152797">
    <property type="component" value="Unassembled WGS sequence"/>
</dbReference>
<evidence type="ECO:0000313" key="2">
    <source>
        <dbReference type="EMBL" id="CAL1151535.1"/>
    </source>
</evidence>
<dbReference type="AlphaFoldDB" id="A0A9P1CUY0"/>
<accession>A0A9P1CUY0</accession>
<keyword evidence="3" id="KW-1185">Reference proteome</keyword>
<name>A0A9P1CUY0_9DINO</name>
<protein>
    <submittedName>
        <fullName evidence="1">Uncharacterized protein</fullName>
    </submittedName>
</protein>
<dbReference type="EMBL" id="CAMXCT020002437">
    <property type="protein sequence ID" value="CAL1151535.1"/>
    <property type="molecule type" value="Genomic_DNA"/>
</dbReference>
<feature type="non-terminal residue" evidence="1">
    <location>
        <position position="1"/>
    </location>
</feature>
<reference evidence="2" key="2">
    <citation type="submission" date="2024-04" db="EMBL/GenBank/DDBJ databases">
        <authorList>
            <person name="Chen Y."/>
            <person name="Shah S."/>
            <person name="Dougan E. K."/>
            <person name="Thang M."/>
            <person name="Chan C."/>
        </authorList>
    </citation>
    <scope>NUCLEOTIDE SEQUENCE [LARGE SCALE GENOMIC DNA]</scope>
</reference>
<dbReference type="EMBL" id="CAMXCT010002437">
    <property type="protein sequence ID" value="CAI3998160.1"/>
    <property type="molecule type" value="Genomic_DNA"/>
</dbReference>
<evidence type="ECO:0000313" key="1">
    <source>
        <dbReference type="EMBL" id="CAI3998160.1"/>
    </source>
</evidence>
<gene>
    <name evidence="1" type="ORF">C1SCF055_LOCUS24481</name>
</gene>